<dbReference type="AlphaFoldDB" id="A0A423Q087"/>
<evidence type="ECO:0000313" key="7">
    <source>
        <dbReference type="Proteomes" id="UP000285123"/>
    </source>
</evidence>
<dbReference type="Gene3D" id="1.10.10.10">
    <property type="entry name" value="Winged helix-like DNA-binding domain superfamily/Winged helix DNA-binding domain"/>
    <property type="match status" value="1"/>
</dbReference>
<keyword evidence="3" id="KW-0238">DNA-binding</keyword>
<dbReference type="Proteomes" id="UP000285123">
    <property type="component" value="Unassembled WGS sequence"/>
</dbReference>
<evidence type="ECO:0000256" key="4">
    <source>
        <dbReference type="ARBA" id="ARBA00023163"/>
    </source>
</evidence>
<dbReference type="EMBL" id="AYKF01000070">
    <property type="protein sequence ID" value="ROO31383.1"/>
    <property type="molecule type" value="Genomic_DNA"/>
</dbReference>
<comment type="similarity">
    <text evidence="1">Belongs to the LysR transcriptional regulatory family.</text>
</comment>
<dbReference type="FunFam" id="1.10.10.10:FF:000001">
    <property type="entry name" value="LysR family transcriptional regulator"/>
    <property type="match status" value="1"/>
</dbReference>
<organism evidence="6 7">
    <name type="scientific">Salinisphaera orenii YIM 95161</name>
    <dbReference type="NCBI Taxonomy" id="1051139"/>
    <lineage>
        <taxon>Bacteria</taxon>
        <taxon>Pseudomonadati</taxon>
        <taxon>Pseudomonadota</taxon>
        <taxon>Gammaproteobacteria</taxon>
        <taxon>Salinisphaerales</taxon>
        <taxon>Salinisphaeraceae</taxon>
        <taxon>Salinisphaera</taxon>
    </lineage>
</organism>
<accession>A0A423Q087</accession>
<evidence type="ECO:0000256" key="3">
    <source>
        <dbReference type="ARBA" id="ARBA00023125"/>
    </source>
</evidence>
<dbReference type="PANTHER" id="PTHR30346">
    <property type="entry name" value="TRANSCRIPTIONAL DUAL REGULATOR HCAR-RELATED"/>
    <property type="match status" value="1"/>
</dbReference>
<dbReference type="SUPFAM" id="SSF46785">
    <property type="entry name" value="Winged helix' DNA-binding domain"/>
    <property type="match status" value="1"/>
</dbReference>
<dbReference type="PRINTS" id="PR00039">
    <property type="entry name" value="HTHLYSR"/>
</dbReference>
<sequence>MESFGFDLAHLRAFVAVFEAGHFGRAAGTLHLAQPALSKRIAVLERQLGVGLFERGSRGVRPTPAARVLYPKATDLLTRFGDAIAVTRAAGAGRAGRLRIWMWCSFCSPRPTRRCMRWHWIRSPSGCCCPTTTRWRRSSPWR</sequence>
<evidence type="ECO:0000256" key="1">
    <source>
        <dbReference type="ARBA" id="ARBA00009437"/>
    </source>
</evidence>
<dbReference type="PROSITE" id="PS50931">
    <property type="entry name" value="HTH_LYSR"/>
    <property type="match status" value="1"/>
</dbReference>
<keyword evidence="2" id="KW-0805">Transcription regulation</keyword>
<feature type="domain" description="HTH lysR-type" evidence="5">
    <location>
        <begin position="6"/>
        <end position="63"/>
    </location>
</feature>
<dbReference type="GO" id="GO:0003677">
    <property type="term" value="F:DNA binding"/>
    <property type="evidence" value="ECO:0007669"/>
    <property type="project" value="UniProtKB-KW"/>
</dbReference>
<evidence type="ECO:0000256" key="2">
    <source>
        <dbReference type="ARBA" id="ARBA00023015"/>
    </source>
</evidence>
<dbReference type="Pfam" id="PF00126">
    <property type="entry name" value="HTH_1"/>
    <property type="match status" value="1"/>
</dbReference>
<dbReference type="InterPro" id="IPR036388">
    <property type="entry name" value="WH-like_DNA-bd_sf"/>
</dbReference>
<dbReference type="OrthoDB" id="9803735at2"/>
<evidence type="ECO:0000313" key="6">
    <source>
        <dbReference type="EMBL" id="ROO31383.1"/>
    </source>
</evidence>
<reference evidence="6 7" key="1">
    <citation type="submission" date="2013-10" db="EMBL/GenBank/DDBJ databases">
        <title>Salinisphaera halophila YIM 95161 Genome Sequencing.</title>
        <authorList>
            <person name="Lai Q."/>
            <person name="Li C."/>
            <person name="Shao Z."/>
        </authorList>
    </citation>
    <scope>NUCLEOTIDE SEQUENCE [LARGE SCALE GENOMIC DNA]</scope>
    <source>
        <strain evidence="6 7">YIM 95161</strain>
    </source>
</reference>
<name>A0A423Q087_9GAMM</name>
<proteinExistence type="inferred from homology"/>
<protein>
    <recommendedName>
        <fullName evidence="5">HTH lysR-type domain-containing protein</fullName>
    </recommendedName>
</protein>
<gene>
    <name evidence="6" type="ORF">SAHL_06495</name>
</gene>
<dbReference type="GO" id="GO:0032993">
    <property type="term" value="C:protein-DNA complex"/>
    <property type="evidence" value="ECO:0007669"/>
    <property type="project" value="TreeGrafter"/>
</dbReference>
<dbReference type="InterPro" id="IPR000847">
    <property type="entry name" value="LysR_HTH_N"/>
</dbReference>
<dbReference type="PANTHER" id="PTHR30346:SF0">
    <property type="entry name" value="HCA OPERON TRANSCRIPTIONAL ACTIVATOR HCAR"/>
    <property type="match status" value="1"/>
</dbReference>
<evidence type="ECO:0000259" key="5">
    <source>
        <dbReference type="PROSITE" id="PS50931"/>
    </source>
</evidence>
<comment type="caution">
    <text evidence="6">The sequence shown here is derived from an EMBL/GenBank/DDBJ whole genome shotgun (WGS) entry which is preliminary data.</text>
</comment>
<dbReference type="GO" id="GO:0003700">
    <property type="term" value="F:DNA-binding transcription factor activity"/>
    <property type="evidence" value="ECO:0007669"/>
    <property type="project" value="InterPro"/>
</dbReference>
<keyword evidence="4" id="KW-0804">Transcription</keyword>
<dbReference type="InterPro" id="IPR036390">
    <property type="entry name" value="WH_DNA-bd_sf"/>
</dbReference>